<proteinExistence type="predicted"/>
<sequence>MVSRADSIVTHDEADVSLISYMLDAARRGATTVHILSNDTDVFVLMVYWCWKVGITCHLQMERWDGTVLNINSTVENLSEQCRSILAMHALSRCYTTSYPAGKGKVSVLKATRVDLQITETVRGFFLALYNQRKSASLNVARYDIYRKRKTPPALKTLPPTERNAHLHGRHAHLQVLLWKAADHPDPPAVDITKFGWDKNIMPVLDASPVAPPALLDIISCSCKAGFKPCTTAKCSCRPGLYKLLLLQRL</sequence>
<dbReference type="Proteomes" id="UP001221898">
    <property type="component" value="Unassembled WGS sequence"/>
</dbReference>
<dbReference type="EMBL" id="JAINUG010000077">
    <property type="protein sequence ID" value="KAJ8400372.1"/>
    <property type="molecule type" value="Genomic_DNA"/>
</dbReference>
<evidence type="ECO:0000313" key="1">
    <source>
        <dbReference type="EMBL" id="KAJ8400372.1"/>
    </source>
</evidence>
<name>A0AAD7SDM7_9TELE</name>
<gene>
    <name evidence="1" type="ORF">AAFF_G00397550</name>
</gene>
<organism evidence="1 2">
    <name type="scientific">Aldrovandia affinis</name>
    <dbReference type="NCBI Taxonomy" id="143900"/>
    <lineage>
        <taxon>Eukaryota</taxon>
        <taxon>Metazoa</taxon>
        <taxon>Chordata</taxon>
        <taxon>Craniata</taxon>
        <taxon>Vertebrata</taxon>
        <taxon>Euteleostomi</taxon>
        <taxon>Actinopterygii</taxon>
        <taxon>Neopterygii</taxon>
        <taxon>Teleostei</taxon>
        <taxon>Notacanthiformes</taxon>
        <taxon>Halosauridae</taxon>
        <taxon>Aldrovandia</taxon>
    </lineage>
</organism>
<protein>
    <submittedName>
        <fullName evidence="1">Uncharacterized protein</fullName>
    </submittedName>
</protein>
<reference evidence="1" key="1">
    <citation type="journal article" date="2023" name="Science">
        <title>Genome structures resolve the early diversification of teleost fishes.</title>
        <authorList>
            <person name="Parey E."/>
            <person name="Louis A."/>
            <person name="Montfort J."/>
            <person name="Bouchez O."/>
            <person name="Roques C."/>
            <person name="Iampietro C."/>
            <person name="Lluch J."/>
            <person name="Castinel A."/>
            <person name="Donnadieu C."/>
            <person name="Desvignes T."/>
            <person name="Floi Bucao C."/>
            <person name="Jouanno E."/>
            <person name="Wen M."/>
            <person name="Mejri S."/>
            <person name="Dirks R."/>
            <person name="Jansen H."/>
            <person name="Henkel C."/>
            <person name="Chen W.J."/>
            <person name="Zahm M."/>
            <person name="Cabau C."/>
            <person name="Klopp C."/>
            <person name="Thompson A.W."/>
            <person name="Robinson-Rechavi M."/>
            <person name="Braasch I."/>
            <person name="Lecointre G."/>
            <person name="Bobe J."/>
            <person name="Postlethwait J.H."/>
            <person name="Berthelot C."/>
            <person name="Roest Crollius H."/>
            <person name="Guiguen Y."/>
        </authorList>
    </citation>
    <scope>NUCLEOTIDE SEQUENCE</scope>
    <source>
        <strain evidence="1">NC1722</strain>
    </source>
</reference>
<keyword evidence="2" id="KW-1185">Reference proteome</keyword>
<dbReference type="AlphaFoldDB" id="A0AAD7SDM7"/>
<evidence type="ECO:0000313" key="2">
    <source>
        <dbReference type="Proteomes" id="UP001221898"/>
    </source>
</evidence>
<accession>A0AAD7SDM7</accession>
<comment type="caution">
    <text evidence="1">The sequence shown here is derived from an EMBL/GenBank/DDBJ whole genome shotgun (WGS) entry which is preliminary data.</text>
</comment>